<accession>A0A368KSA6</accession>
<comment type="caution">
    <text evidence="8">The sequence shown here is derived from an EMBL/GenBank/DDBJ whole genome shotgun (WGS) entry which is preliminary data.</text>
</comment>
<protein>
    <submittedName>
        <fullName evidence="8">DoxX family protein</fullName>
    </submittedName>
</protein>
<name>A0A368KSA6_9BACT</name>
<feature type="transmembrane region" description="Helical" evidence="7">
    <location>
        <begin position="77"/>
        <end position="96"/>
    </location>
</feature>
<evidence type="ECO:0000256" key="1">
    <source>
        <dbReference type="ARBA" id="ARBA00004651"/>
    </source>
</evidence>
<dbReference type="OrthoDB" id="9792760at2"/>
<evidence type="ECO:0000256" key="2">
    <source>
        <dbReference type="ARBA" id="ARBA00006679"/>
    </source>
</evidence>
<keyword evidence="5 7" id="KW-1133">Transmembrane helix</keyword>
<evidence type="ECO:0000256" key="5">
    <source>
        <dbReference type="ARBA" id="ARBA00022989"/>
    </source>
</evidence>
<dbReference type="RefSeq" id="WP_114369503.1">
    <property type="nucleotide sequence ID" value="NZ_QPEX01000028.1"/>
</dbReference>
<dbReference type="Pfam" id="PF07681">
    <property type="entry name" value="DoxX"/>
    <property type="match status" value="1"/>
</dbReference>
<evidence type="ECO:0000256" key="6">
    <source>
        <dbReference type="ARBA" id="ARBA00023136"/>
    </source>
</evidence>
<keyword evidence="6 7" id="KW-0472">Membrane</keyword>
<dbReference type="EMBL" id="QPEX01000028">
    <property type="protein sequence ID" value="RCS47777.1"/>
    <property type="molecule type" value="Genomic_DNA"/>
</dbReference>
<sequence>MNPVAQGVLTVVGRVFIVTIFLLSAVANKIPQFQGVAQVMGEVGIPAPQFMLTGAILFLIAGSLSIALGFRARIGAGLLLVFLILATYFFHNFWAYEGAEAENQTIQFMKNLSMMGTMLFIIANGSGKWSLDDRLSRGGEAT</sequence>
<comment type="similarity">
    <text evidence="2">Belongs to the DoxX family.</text>
</comment>
<comment type="subcellular location">
    <subcellularLocation>
        <location evidence="1">Cell membrane</location>
        <topology evidence="1">Multi-pass membrane protein</topology>
    </subcellularLocation>
</comment>
<feature type="transmembrane region" description="Helical" evidence="7">
    <location>
        <begin position="108"/>
        <end position="127"/>
    </location>
</feature>
<evidence type="ECO:0000256" key="4">
    <source>
        <dbReference type="ARBA" id="ARBA00022692"/>
    </source>
</evidence>
<organism evidence="8 9">
    <name type="scientific">Bremerella cremea</name>
    <dbReference type="NCBI Taxonomy" id="1031537"/>
    <lineage>
        <taxon>Bacteria</taxon>
        <taxon>Pseudomonadati</taxon>
        <taxon>Planctomycetota</taxon>
        <taxon>Planctomycetia</taxon>
        <taxon>Pirellulales</taxon>
        <taxon>Pirellulaceae</taxon>
        <taxon>Bremerella</taxon>
    </lineage>
</organism>
<gene>
    <name evidence="8" type="ORF">DTL42_14785</name>
</gene>
<feature type="transmembrane region" description="Helical" evidence="7">
    <location>
        <begin position="47"/>
        <end position="70"/>
    </location>
</feature>
<dbReference type="PANTHER" id="PTHR33452">
    <property type="entry name" value="OXIDOREDUCTASE CATD-RELATED"/>
    <property type="match status" value="1"/>
</dbReference>
<evidence type="ECO:0000256" key="7">
    <source>
        <dbReference type="SAM" id="Phobius"/>
    </source>
</evidence>
<dbReference type="Proteomes" id="UP000253562">
    <property type="component" value="Unassembled WGS sequence"/>
</dbReference>
<proteinExistence type="inferred from homology"/>
<evidence type="ECO:0000256" key="3">
    <source>
        <dbReference type="ARBA" id="ARBA00022475"/>
    </source>
</evidence>
<dbReference type="GO" id="GO:0005886">
    <property type="term" value="C:plasma membrane"/>
    <property type="evidence" value="ECO:0007669"/>
    <property type="project" value="UniProtKB-SubCell"/>
</dbReference>
<feature type="transmembrane region" description="Helical" evidence="7">
    <location>
        <begin position="7"/>
        <end position="27"/>
    </location>
</feature>
<dbReference type="InterPro" id="IPR051907">
    <property type="entry name" value="DoxX-like_oxidoreductase"/>
</dbReference>
<reference evidence="8 9" key="1">
    <citation type="submission" date="2018-07" db="EMBL/GenBank/DDBJ databases">
        <title>Comparative genomes isolates from brazilian mangrove.</title>
        <authorList>
            <person name="De Araujo J.E."/>
            <person name="Taketani R.G."/>
            <person name="Silva M.C.P."/>
            <person name="Lourenco M.V."/>
            <person name="Oliveira V.M."/>
            <person name="Andreote F.D."/>
        </authorList>
    </citation>
    <scope>NUCLEOTIDE SEQUENCE [LARGE SCALE GENOMIC DNA]</scope>
    <source>
        <strain evidence="8 9">HEX PRIS-MGV</strain>
    </source>
</reference>
<keyword evidence="3" id="KW-1003">Cell membrane</keyword>
<evidence type="ECO:0000313" key="8">
    <source>
        <dbReference type="EMBL" id="RCS47777.1"/>
    </source>
</evidence>
<dbReference type="PANTHER" id="PTHR33452:SF1">
    <property type="entry name" value="INNER MEMBRANE PROTEIN YPHA-RELATED"/>
    <property type="match status" value="1"/>
</dbReference>
<evidence type="ECO:0000313" key="9">
    <source>
        <dbReference type="Proteomes" id="UP000253562"/>
    </source>
</evidence>
<dbReference type="AlphaFoldDB" id="A0A368KSA6"/>
<dbReference type="InterPro" id="IPR032808">
    <property type="entry name" value="DoxX"/>
</dbReference>
<keyword evidence="4 7" id="KW-0812">Transmembrane</keyword>